<accession>A0A3P1CPP4</accession>
<dbReference type="Proteomes" id="UP000274271">
    <property type="component" value="Unassembled WGS sequence"/>
</dbReference>
<evidence type="ECO:0000313" key="2">
    <source>
        <dbReference type="Proteomes" id="UP000274271"/>
    </source>
</evidence>
<name>A0A3P1CPP4_9BACT</name>
<reference evidence="1 2" key="1">
    <citation type="submission" date="2018-11" db="EMBL/GenBank/DDBJ databases">
        <authorList>
            <person name="Zhou Z."/>
            <person name="Wang G."/>
        </authorList>
    </citation>
    <scope>NUCLEOTIDE SEQUENCE [LARGE SCALE GENOMIC DNA]</scope>
    <source>
        <strain evidence="1 2">KCTC42998</strain>
    </source>
</reference>
<dbReference type="EMBL" id="RQJP01000002">
    <property type="protein sequence ID" value="RRB15219.1"/>
    <property type="molecule type" value="Genomic_DNA"/>
</dbReference>
<gene>
    <name evidence="1" type="ORF">EHT87_11795</name>
</gene>
<proteinExistence type="predicted"/>
<dbReference type="AlphaFoldDB" id="A0A3P1CPP4"/>
<protein>
    <submittedName>
        <fullName evidence="1">Uncharacterized protein</fullName>
    </submittedName>
</protein>
<sequence length="219" mass="25878">MTALIDLHLIQRLEPEAHFLFHNVQCSYFNWNRSADVKGEDFITRVKMYHQAYNLDEQLTNLFEVSTQFAQGRFEEYRIKAIEEGQEFNPFAKLISFFVNSSHSRPNLDYLFNPFILPPKIEQYIELIQMVQGFSESQKRWRQSIGMEHKEREADEVIGIDEDIETELYEIAIDHCLDGYNEFYQRVRQLIYSYQKIDDVQGCATQILGLFKASGPIRV</sequence>
<organism evidence="1 2">
    <name type="scientific">Larkinella knui</name>
    <dbReference type="NCBI Taxonomy" id="2025310"/>
    <lineage>
        <taxon>Bacteria</taxon>
        <taxon>Pseudomonadati</taxon>
        <taxon>Bacteroidota</taxon>
        <taxon>Cytophagia</taxon>
        <taxon>Cytophagales</taxon>
        <taxon>Spirosomataceae</taxon>
        <taxon>Larkinella</taxon>
    </lineage>
</organism>
<keyword evidence="2" id="KW-1185">Reference proteome</keyword>
<dbReference type="RefSeq" id="WP_124906823.1">
    <property type="nucleotide sequence ID" value="NZ_RQJP01000002.1"/>
</dbReference>
<comment type="caution">
    <text evidence="1">The sequence shown here is derived from an EMBL/GenBank/DDBJ whole genome shotgun (WGS) entry which is preliminary data.</text>
</comment>
<dbReference type="OrthoDB" id="955645at2"/>
<evidence type="ECO:0000313" key="1">
    <source>
        <dbReference type="EMBL" id="RRB15219.1"/>
    </source>
</evidence>